<dbReference type="GO" id="GO:0003723">
    <property type="term" value="F:RNA binding"/>
    <property type="evidence" value="ECO:0007669"/>
    <property type="project" value="UniProtKB-KW"/>
</dbReference>
<evidence type="ECO:0000259" key="2">
    <source>
        <dbReference type="SMART" id="SM00363"/>
    </source>
</evidence>
<dbReference type="RefSeq" id="WP_078756004.1">
    <property type="nucleotide sequence ID" value="NZ_FUWO01000010.1"/>
</dbReference>
<dbReference type="InterPro" id="IPR048443">
    <property type="entry name" value="RqcP2_N"/>
</dbReference>
<protein>
    <submittedName>
        <fullName evidence="3">RNA-binding protein YlmH, contains S4-like domain</fullName>
    </submittedName>
</protein>
<keyword evidence="4" id="KW-1185">Reference proteome</keyword>
<dbReference type="SUPFAM" id="SSF55174">
    <property type="entry name" value="Alpha-L RNA-binding motif"/>
    <property type="match status" value="1"/>
</dbReference>
<dbReference type="AlphaFoldDB" id="A0A1T4LYL5"/>
<dbReference type="Pfam" id="PF21278">
    <property type="entry name" value="YlmH_1st"/>
    <property type="match status" value="1"/>
</dbReference>
<dbReference type="EMBL" id="FUWO01000010">
    <property type="protein sequence ID" value="SJZ59823.1"/>
    <property type="molecule type" value="Genomic_DNA"/>
</dbReference>
<dbReference type="Gene3D" id="3.30.1370.160">
    <property type="match status" value="1"/>
</dbReference>
<dbReference type="InterPro" id="IPR036986">
    <property type="entry name" value="S4_RNA-bd_sf"/>
</dbReference>
<dbReference type="InterPro" id="IPR002942">
    <property type="entry name" value="S4_RNA-bd"/>
</dbReference>
<dbReference type="Gene3D" id="3.30.70.330">
    <property type="match status" value="1"/>
</dbReference>
<dbReference type="InterPro" id="IPR040591">
    <property type="entry name" value="RqcP2_RBD"/>
</dbReference>
<dbReference type="Gene3D" id="3.10.290.10">
    <property type="entry name" value="RNA-binding S4 domain"/>
    <property type="match status" value="1"/>
</dbReference>
<sequence>MNQDIYQHYGKEEQSFIDQVFGWMQIVENRYSAYLTPFLTPREALIVKQLVANNESLAVYFRGGYEKAERKRALIVPPYHELQEDDFNLSLLNIKFPVKFANISHGKILGTLIGSGIDRERIGDIITDGEAWHVIVDETIKLYLISNVTKIGNVGVHLEEIEWEQILESNEAWETITVISSSLRLDAMLSNVYNFSRQRAKDQINEGNVKMNFMAMTRSDAEVKINDIVSLRKYGRFWIQSIDGVTKKDNYRLTVNVLIK</sequence>
<proteinExistence type="predicted"/>
<dbReference type="PROSITE" id="PS50889">
    <property type="entry name" value="S4"/>
    <property type="match status" value="1"/>
</dbReference>
<keyword evidence="1" id="KW-0694">RNA-binding</keyword>
<reference evidence="4" key="1">
    <citation type="submission" date="2017-02" db="EMBL/GenBank/DDBJ databases">
        <authorList>
            <person name="Varghese N."/>
            <person name="Submissions S."/>
        </authorList>
    </citation>
    <scope>NUCLEOTIDE SEQUENCE [LARGE SCALE GENOMIC DNA]</scope>
    <source>
        <strain evidence="4">DSM 15739</strain>
    </source>
</reference>
<evidence type="ECO:0000313" key="4">
    <source>
        <dbReference type="Proteomes" id="UP000189941"/>
    </source>
</evidence>
<dbReference type="SMART" id="SM00363">
    <property type="entry name" value="S4"/>
    <property type="match status" value="1"/>
</dbReference>
<feature type="domain" description="RNA-binding S4" evidence="2">
    <location>
        <begin position="183"/>
        <end position="243"/>
    </location>
</feature>
<evidence type="ECO:0000313" key="3">
    <source>
        <dbReference type="EMBL" id="SJZ59823.1"/>
    </source>
</evidence>
<accession>A0A1T4LYL5</accession>
<organism evidence="3 4">
    <name type="scientific">Globicatella sulfidifaciens DSM 15739</name>
    <dbReference type="NCBI Taxonomy" id="1121925"/>
    <lineage>
        <taxon>Bacteria</taxon>
        <taxon>Bacillati</taxon>
        <taxon>Bacillota</taxon>
        <taxon>Bacilli</taxon>
        <taxon>Lactobacillales</taxon>
        <taxon>Aerococcaceae</taxon>
        <taxon>Globicatella</taxon>
    </lineage>
</organism>
<gene>
    <name evidence="3" type="ORF">SAMN02746011_01249</name>
</gene>
<dbReference type="Proteomes" id="UP000189941">
    <property type="component" value="Unassembled WGS sequence"/>
</dbReference>
<evidence type="ECO:0000256" key="1">
    <source>
        <dbReference type="PROSITE-ProRule" id="PRU00182"/>
    </source>
</evidence>
<dbReference type="STRING" id="1121925.SAMN02746011_01249"/>
<name>A0A1T4LYL5_9LACT</name>
<dbReference type="Pfam" id="PF17774">
    <property type="entry name" value="YlmH_RBD"/>
    <property type="match status" value="1"/>
</dbReference>
<dbReference type="InterPro" id="IPR012677">
    <property type="entry name" value="Nucleotide-bd_a/b_plait_sf"/>
</dbReference>